<dbReference type="GO" id="GO:0004419">
    <property type="term" value="F:hydroxymethylglutaryl-CoA lyase activity"/>
    <property type="evidence" value="ECO:0007669"/>
    <property type="project" value="TreeGrafter"/>
</dbReference>
<keyword evidence="2 4" id="KW-0456">Lyase</keyword>
<evidence type="ECO:0000313" key="5">
    <source>
        <dbReference type="Proteomes" id="UP000694001"/>
    </source>
</evidence>
<dbReference type="InterPro" id="IPR000891">
    <property type="entry name" value="PYR_CT"/>
</dbReference>
<dbReference type="GO" id="GO:0046951">
    <property type="term" value="P:ketone body biosynthetic process"/>
    <property type="evidence" value="ECO:0007669"/>
    <property type="project" value="TreeGrafter"/>
</dbReference>
<accession>A0A975YKP3</accession>
<dbReference type="Pfam" id="PF00682">
    <property type="entry name" value="HMGL-like"/>
    <property type="match status" value="1"/>
</dbReference>
<gene>
    <name evidence="4" type="ORF">KO353_07060</name>
</gene>
<evidence type="ECO:0000256" key="1">
    <source>
        <dbReference type="ARBA" id="ARBA00022723"/>
    </source>
</evidence>
<dbReference type="GO" id="GO:0046872">
    <property type="term" value="F:metal ion binding"/>
    <property type="evidence" value="ECO:0007669"/>
    <property type="project" value="UniProtKB-KW"/>
</dbReference>
<sequence>MTDHVTIVEVAPRDGLQAACGVVPTADKIALVRALAGAGLVEIEATSFVSPKAVPQLADAAEVLAAANAIPGIIPSVLVPNRKGVERALAAGARKLGLVMSATEGHNRANLNRSVEESFAELADIVAGLPAEGPALRWSFSCAFHCPFEGVVPRERVLALIERVVALRPGLTIGLADTTGNAAPSEVRALFGEAIARFGESARFAFHGHDTYNLGIANVTAAFEAGVRVIDAAAGGIGGCPFAPGASGNVATEDVVWLFRRLGVETGVVWPKLLEAADLAARLAGDGAASGHLRHVRAAREAA</sequence>
<protein>
    <submittedName>
        <fullName evidence="4">Hydroxymethylglutaryl-CoA lyase</fullName>
    </submittedName>
</protein>
<dbReference type="Proteomes" id="UP000694001">
    <property type="component" value="Chromosome"/>
</dbReference>
<evidence type="ECO:0000259" key="3">
    <source>
        <dbReference type="PROSITE" id="PS50991"/>
    </source>
</evidence>
<dbReference type="NCBIfam" id="NF004283">
    <property type="entry name" value="PRK05692.1"/>
    <property type="match status" value="1"/>
</dbReference>
<evidence type="ECO:0000313" key="4">
    <source>
        <dbReference type="EMBL" id="QXM25946.1"/>
    </source>
</evidence>
<dbReference type="KEGG" id="elio:KO353_07060"/>
<dbReference type="CDD" id="cd07938">
    <property type="entry name" value="DRE_TIM_HMGL"/>
    <property type="match status" value="1"/>
</dbReference>
<dbReference type="GO" id="GO:0006552">
    <property type="term" value="P:L-leucine catabolic process"/>
    <property type="evidence" value="ECO:0007669"/>
    <property type="project" value="TreeGrafter"/>
</dbReference>
<keyword evidence="5" id="KW-1185">Reference proteome</keyword>
<dbReference type="InterPro" id="IPR043594">
    <property type="entry name" value="HMGL"/>
</dbReference>
<dbReference type="RefSeq" id="WP_218286997.1">
    <property type="nucleotide sequence ID" value="NZ_CP076448.1"/>
</dbReference>
<organism evidence="4 5">
    <name type="scientific">Elioraea tepida</name>
    <dbReference type="NCBI Taxonomy" id="2843330"/>
    <lineage>
        <taxon>Bacteria</taxon>
        <taxon>Pseudomonadati</taxon>
        <taxon>Pseudomonadota</taxon>
        <taxon>Alphaproteobacteria</taxon>
        <taxon>Acetobacterales</taxon>
        <taxon>Elioraeaceae</taxon>
        <taxon>Elioraea</taxon>
    </lineage>
</organism>
<reference evidence="4" key="1">
    <citation type="submission" date="2021-06" db="EMBL/GenBank/DDBJ databases">
        <title>Elioraea tepida, sp. nov., a moderately thermophilic aerobic anoxygenic phototrophic bacterium isolated from an alkaline siliceous hot spring mat community in Yellowstone National Park, WY, USA.</title>
        <authorList>
            <person name="Saini M.K."/>
            <person name="Yoshida S."/>
            <person name="Sebastian A."/>
            <person name="Hirose S."/>
            <person name="Hara E."/>
            <person name="Tamaki H."/>
            <person name="Soulier N.T."/>
            <person name="Albert I."/>
            <person name="Hanada S."/>
            <person name="Bryant D.A."/>
            <person name="Tank M."/>
        </authorList>
    </citation>
    <scope>NUCLEOTIDE SEQUENCE</scope>
    <source>
        <strain evidence="4">MS-P2</strain>
    </source>
</reference>
<dbReference type="PANTHER" id="PTHR42738">
    <property type="entry name" value="HYDROXYMETHYLGLUTARYL-COA LYASE"/>
    <property type="match status" value="1"/>
</dbReference>
<dbReference type="AlphaFoldDB" id="A0A975YKP3"/>
<proteinExistence type="predicted"/>
<name>A0A975YKP3_9PROT</name>
<feature type="domain" description="Pyruvate carboxyltransferase" evidence="3">
    <location>
        <begin position="5"/>
        <end position="274"/>
    </location>
</feature>
<dbReference type="PROSITE" id="PS50991">
    <property type="entry name" value="PYR_CT"/>
    <property type="match status" value="1"/>
</dbReference>
<evidence type="ECO:0000256" key="2">
    <source>
        <dbReference type="ARBA" id="ARBA00023239"/>
    </source>
</evidence>
<dbReference type="EMBL" id="CP076448">
    <property type="protein sequence ID" value="QXM25946.1"/>
    <property type="molecule type" value="Genomic_DNA"/>
</dbReference>
<keyword evidence="1" id="KW-0479">Metal-binding</keyword>
<dbReference type="PANTHER" id="PTHR42738:SF7">
    <property type="entry name" value="HYDROXYMETHYLGLUTARYL-COA LYASE"/>
    <property type="match status" value="1"/>
</dbReference>